<protein>
    <submittedName>
        <fullName evidence="3">AAA family ATPase</fullName>
    </submittedName>
</protein>
<dbReference type="InterPro" id="IPR003395">
    <property type="entry name" value="RecF/RecN/SMC_N"/>
</dbReference>
<proteinExistence type="predicted"/>
<dbReference type="EMBL" id="JAAVXB010000002">
    <property type="protein sequence ID" value="NKF21444.1"/>
    <property type="molecule type" value="Genomic_DNA"/>
</dbReference>
<evidence type="ECO:0000313" key="4">
    <source>
        <dbReference type="Proteomes" id="UP000653472"/>
    </source>
</evidence>
<comment type="caution">
    <text evidence="3">The sequence shown here is derived from an EMBL/GenBank/DDBJ whole genome shotgun (WGS) entry which is preliminary data.</text>
</comment>
<dbReference type="GO" id="GO:0000731">
    <property type="term" value="P:DNA synthesis involved in DNA repair"/>
    <property type="evidence" value="ECO:0007669"/>
    <property type="project" value="TreeGrafter"/>
</dbReference>
<name>A0A970B7P9_9GAMM</name>
<feature type="domain" description="RecF/RecN/SMC N-terminal" evidence="2">
    <location>
        <begin position="16"/>
        <end position="897"/>
    </location>
</feature>
<dbReference type="AlphaFoldDB" id="A0A970B7P9"/>
<keyword evidence="4" id="KW-1185">Reference proteome</keyword>
<dbReference type="Gene3D" id="3.40.50.300">
    <property type="entry name" value="P-loop containing nucleotide triphosphate hydrolases"/>
    <property type="match status" value="2"/>
</dbReference>
<feature type="coiled-coil region" evidence="1">
    <location>
        <begin position="597"/>
        <end position="666"/>
    </location>
</feature>
<dbReference type="SUPFAM" id="SSF52540">
    <property type="entry name" value="P-loop containing nucleoside triphosphate hydrolases"/>
    <property type="match status" value="1"/>
</dbReference>
<accession>A0A970B7P9</accession>
<dbReference type="GO" id="GO:0006302">
    <property type="term" value="P:double-strand break repair"/>
    <property type="evidence" value="ECO:0007669"/>
    <property type="project" value="TreeGrafter"/>
</dbReference>
<sequence>MFSFHKIEIVHWDWWERFTLPLDANIVTVVGPNGSGKTTLLDALRTLLAINCSQGRDYKRYVRRADRPSAWLRATVSNPRRSNGQLAFWPITDETVTLFCRIRKKGGDWERSYGIGAGDVAVEAAENSDAVTWIGVRQYESQLENAGLTRAIKRVLALDQGHTDKLCEYSPRQLLDLVFDVFGDQEVLDNYQKAREDQLACARELDELKTQLARLHTQLQAAEADVNSFREYERLLGELADLTGQWLPRLQMAELLDSRRGSHAHLLGKRRDVQTLSTQLQQLADEHAALIREREDTEAAEAESKAQMETLQKRERQIERPLGKAQAMLEQRKRLLDQVAEQADGLDTEAALREQEKLGRRRYELQGQIDGVDREIDELQGRIAALDSGRRPEPREVTAFSQALNDAGIAHRMLGDIVEITDDTWQLAVESVLAGVRHLVLLENPADRGAAWRLGEQQRYRHYVVPDRAPAPYPKHGSLLECVRFHADPPVWLAKLLDGIQRVDSTEDGARLPEGQSWITPRAYQRERRGGRDISVADVHFGRNAVADARRRLEDLRDQREGLREALALATRKLADVQTALSGVDATREIAARAPEFEAAEAEAARLSEELEDISAERADAAARYYDMSQALHGLTSRHDRAEEALEKTRSRQQQLQFELDQARRAYAEQVLDWRRLRRGKPAEWRTPAAMSDAREHYESSGAVEREIERLHRRKDDGRWNTDANCVAIRDKLDAEHHQLESRISDQEVHLDRARSSTDRARSQYIGVLRATVRRYAQNLRNLGALAGIDVEVDPPQLTNDDLTLSQARLEVQFNFDQKGMIGLNDGEASGGQQVMKSMILLVGLLMDEDQRGGFVFIDEPFAHLDIFNIDKVGAFLQATRAQYIVTTPNTHNVNVFKPSGLTLVTQKKRGTTRYAPPIAFLRRDTDAAPTLN</sequence>
<dbReference type="Gene3D" id="1.10.287.1490">
    <property type="match status" value="1"/>
</dbReference>
<dbReference type="Proteomes" id="UP000653472">
    <property type="component" value="Unassembled WGS sequence"/>
</dbReference>
<feature type="coiled-coil region" evidence="1">
    <location>
        <begin position="191"/>
        <end position="225"/>
    </location>
</feature>
<feature type="coiled-coil region" evidence="1">
    <location>
        <begin position="539"/>
        <end position="573"/>
    </location>
</feature>
<organism evidence="3 4">
    <name type="scientific">Solimonas marina</name>
    <dbReference type="NCBI Taxonomy" id="2714601"/>
    <lineage>
        <taxon>Bacteria</taxon>
        <taxon>Pseudomonadati</taxon>
        <taxon>Pseudomonadota</taxon>
        <taxon>Gammaproteobacteria</taxon>
        <taxon>Nevskiales</taxon>
        <taxon>Nevskiaceae</taxon>
        <taxon>Solimonas</taxon>
    </lineage>
</organism>
<evidence type="ECO:0000259" key="2">
    <source>
        <dbReference type="Pfam" id="PF02463"/>
    </source>
</evidence>
<gene>
    <name evidence="3" type="ORF">G7Y82_03870</name>
</gene>
<feature type="coiled-coil region" evidence="1">
    <location>
        <begin position="273"/>
        <end position="314"/>
    </location>
</feature>
<dbReference type="PANTHER" id="PTHR32182">
    <property type="entry name" value="DNA REPLICATION AND REPAIR PROTEIN RECF"/>
    <property type="match status" value="1"/>
</dbReference>
<dbReference type="RefSeq" id="WP_168146709.1">
    <property type="nucleotide sequence ID" value="NZ_JAAVXB010000002.1"/>
</dbReference>
<dbReference type="InterPro" id="IPR027417">
    <property type="entry name" value="P-loop_NTPase"/>
</dbReference>
<reference evidence="3" key="1">
    <citation type="submission" date="2020-03" db="EMBL/GenBank/DDBJ databases">
        <title>Solimonas marina sp. nov., isolated from deep seawater of the Pacific Ocean.</title>
        <authorList>
            <person name="Liu X."/>
            <person name="Lai Q."/>
            <person name="Sun F."/>
            <person name="Gai Y."/>
            <person name="Li G."/>
            <person name="Shao Z."/>
        </authorList>
    </citation>
    <scope>NUCLEOTIDE SEQUENCE</scope>
    <source>
        <strain evidence="3">C16B3</strain>
    </source>
</reference>
<keyword evidence="1" id="KW-0175">Coiled coil</keyword>
<evidence type="ECO:0000313" key="3">
    <source>
        <dbReference type="EMBL" id="NKF21444.1"/>
    </source>
</evidence>
<dbReference type="PANTHER" id="PTHR32182:SF0">
    <property type="entry name" value="DNA REPLICATION AND REPAIR PROTEIN RECF"/>
    <property type="match status" value="1"/>
</dbReference>
<evidence type="ECO:0000256" key="1">
    <source>
        <dbReference type="SAM" id="Coils"/>
    </source>
</evidence>
<dbReference type="Pfam" id="PF02463">
    <property type="entry name" value="SMC_N"/>
    <property type="match status" value="1"/>
</dbReference>